<dbReference type="Proteomes" id="UP000053719">
    <property type="component" value="Unassembled WGS sequence"/>
</dbReference>
<gene>
    <name evidence="1" type="ORF">M20_2422</name>
</gene>
<evidence type="ECO:0000313" key="2">
    <source>
        <dbReference type="Proteomes" id="UP000053719"/>
    </source>
</evidence>
<organism evidence="1 2">
    <name type="scientific">Lactococcus lactis subsp. lactis</name>
    <name type="common">Streptococcus lactis</name>
    <dbReference type="NCBI Taxonomy" id="1360"/>
    <lineage>
        <taxon>Bacteria</taxon>
        <taxon>Bacillati</taxon>
        <taxon>Bacillota</taxon>
        <taxon>Bacilli</taxon>
        <taxon>Lactobacillales</taxon>
        <taxon>Streptococcaceae</taxon>
        <taxon>Lactococcus</taxon>
    </lineage>
</organism>
<reference evidence="2" key="1">
    <citation type="submission" date="2015-10" db="EMBL/GenBank/DDBJ databases">
        <title>Draft Genome Sequences of 11 Lactococcus lactis subspecies cremoris strains.</title>
        <authorList>
            <person name="Wels M."/>
            <person name="Backus L."/>
            <person name="Boekhorst J."/>
            <person name="Dijkstra A."/>
            <person name="Beerthuizen M."/>
            <person name="Kelly W."/>
            <person name="Siezen R."/>
            <person name="Bachmann H."/>
            <person name="Van Hijum S."/>
        </authorList>
    </citation>
    <scope>NUCLEOTIDE SEQUENCE [LARGE SCALE GENOMIC DNA]</scope>
    <source>
        <strain evidence="2">M20</strain>
    </source>
</reference>
<dbReference type="PATRIC" id="fig|1360.114.peg.1388"/>
<name>A0A0V8DWU6_LACLL</name>
<protein>
    <submittedName>
        <fullName evidence="1">Uncharacterized protein</fullName>
    </submittedName>
</protein>
<evidence type="ECO:0000313" key="1">
    <source>
        <dbReference type="EMBL" id="KSU18109.1"/>
    </source>
</evidence>
<sequence length="118" mass="12628">MVYVQKAQTYKEINFLKSQKFLSFTKQVDSKTTGVKDGVLPAGSIYPANDATAEGITINDVDVSKGAQPVGVIVDGHILIERLPVKPSDAAQTAMREVKFYDASGKMLVLPAASAPTE</sequence>
<accession>A0A0V8DWU6</accession>
<dbReference type="RefSeq" id="WP_058212216.1">
    <property type="nucleotide sequence ID" value="NZ_LKLU01000134.1"/>
</dbReference>
<comment type="caution">
    <text evidence="1">The sequence shown here is derived from an EMBL/GenBank/DDBJ whole genome shotgun (WGS) entry which is preliminary data.</text>
</comment>
<dbReference type="AlphaFoldDB" id="A0A0V8DWU6"/>
<dbReference type="EMBL" id="LKLU01000134">
    <property type="protein sequence ID" value="KSU18109.1"/>
    <property type="molecule type" value="Genomic_DNA"/>
</dbReference>
<proteinExistence type="predicted"/>